<organism evidence="2 3">
    <name type="scientific">Piromyces finnis</name>
    <dbReference type="NCBI Taxonomy" id="1754191"/>
    <lineage>
        <taxon>Eukaryota</taxon>
        <taxon>Fungi</taxon>
        <taxon>Fungi incertae sedis</taxon>
        <taxon>Chytridiomycota</taxon>
        <taxon>Chytridiomycota incertae sedis</taxon>
        <taxon>Neocallimastigomycetes</taxon>
        <taxon>Neocallimastigales</taxon>
        <taxon>Neocallimastigaceae</taxon>
        <taxon>Piromyces</taxon>
    </lineage>
</organism>
<reference evidence="2 3" key="2">
    <citation type="submission" date="2016-08" db="EMBL/GenBank/DDBJ databases">
        <title>Pervasive Adenine N6-methylation of Active Genes in Fungi.</title>
        <authorList>
            <consortium name="DOE Joint Genome Institute"/>
            <person name="Mondo S.J."/>
            <person name="Dannebaum R.O."/>
            <person name="Kuo R.C."/>
            <person name="Labutti K."/>
            <person name="Haridas S."/>
            <person name="Kuo A."/>
            <person name="Salamov A."/>
            <person name="Ahrendt S.R."/>
            <person name="Lipzen A."/>
            <person name="Sullivan W."/>
            <person name="Andreopoulos W.B."/>
            <person name="Clum A."/>
            <person name="Lindquist E."/>
            <person name="Daum C."/>
            <person name="Ramamoorthy G.K."/>
            <person name="Gryganskyi A."/>
            <person name="Culley D."/>
            <person name="Magnuson J.K."/>
            <person name="James T.Y."/>
            <person name="O'Malley M.A."/>
            <person name="Stajich J.E."/>
            <person name="Spatafora J.W."/>
            <person name="Visel A."/>
            <person name="Grigoriev I.V."/>
        </authorList>
    </citation>
    <scope>NUCLEOTIDE SEQUENCE [LARGE SCALE GENOMIC DNA]</scope>
    <source>
        <strain evidence="3">finn</strain>
    </source>
</reference>
<name>A0A1Y1VLL0_9FUNG</name>
<accession>A0A1Y1VLL0</accession>
<reference evidence="2 3" key="1">
    <citation type="submission" date="2016-08" db="EMBL/GenBank/DDBJ databases">
        <title>Genomes of anaerobic fungi encode conserved fungal cellulosomes for biomass hydrolysis.</title>
        <authorList>
            <consortium name="DOE Joint Genome Institute"/>
            <person name="Haitjema C.H."/>
            <person name="Gilmore S.P."/>
            <person name="Henske J.K."/>
            <person name="Solomon K.V."/>
            <person name="De Groot R."/>
            <person name="Kuo A."/>
            <person name="Mondo S.J."/>
            <person name="Salamov A.A."/>
            <person name="Labutti K."/>
            <person name="Zhao Z."/>
            <person name="Chiniquy J."/>
            <person name="Barry K."/>
            <person name="Brewer H.M."/>
            <person name="Purvine S.O."/>
            <person name="Wright A.T."/>
            <person name="Boxma B."/>
            <person name="Van Alen T."/>
            <person name="Hackstein J.H."/>
            <person name="Baker S.E."/>
            <person name="Grigoriev I.V."/>
            <person name="O'Malley M.A."/>
        </authorList>
    </citation>
    <scope>NUCLEOTIDE SEQUENCE [LARGE SCALE GENOMIC DNA]</scope>
    <source>
        <strain evidence="3">finn</strain>
    </source>
</reference>
<keyword evidence="1" id="KW-0732">Signal</keyword>
<proteinExistence type="predicted"/>
<protein>
    <submittedName>
        <fullName evidence="2">Uncharacterized protein</fullName>
    </submittedName>
</protein>
<dbReference type="EMBL" id="MCFH01000003">
    <property type="protein sequence ID" value="ORX59360.1"/>
    <property type="molecule type" value="Genomic_DNA"/>
</dbReference>
<evidence type="ECO:0000256" key="1">
    <source>
        <dbReference type="SAM" id="SignalP"/>
    </source>
</evidence>
<feature type="signal peptide" evidence="1">
    <location>
        <begin position="1"/>
        <end position="22"/>
    </location>
</feature>
<sequence length="209" mass="24428">MKLSQCYILLFLLIIFVFNINCKYIGIDSLNEKDSTITTTTTTTTTTTKENKRSINGTSECRPLSFKDKTLKLNYKSISFIFRNASINFISCYFEYDKGLIVCNELTARRIFLFYLPKEVINADYGFDKNNKLLKCNLANSKISNWTLWLQDDGTYKEVTEYNFTKDPKENAKYHFILTFENNCVYRLPIIKVQSVRVTTFSYCPSEYS</sequence>
<dbReference type="Proteomes" id="UP000193719">
    <property type="component" value="Unassembled WGS sequence"/>
</dbReference>
<evidence type="ECO:0000313" key="2">
    <source>
        <dbReference type="EMBL" id="ORX59360.1"/>
    </source>
</evidence>
<dbReference type="OrthoDB" id="2152540at2759"/>
<dbReference type="AlphaFoldDB" id="A0A1Y1VLL0"/>
<evidence type="ECO:0000313" key="3">
    <source>
        <dbReference type="Proteomes" id="UP000193719"/>
    </source>
</evidence>
<keyword evidence="3" id="KW-1185">Reference proteome</keyword>
<comment type="caution">
    <text evidence="2">The sequence shown here is derived from an EMBL/GenBank/DDBJ whole genome shotgun (WGS) entry which is preliminary data.</text>
</comment>
<gene>
    <name evidence="2" type="ORF">BCR36DRAFT_579949</name>
</gene>
<feature type="chain" id="PRO_5012643681" evidence="1">
    <location>
        <begin position="23"/>
        <end position="209"/>
    </location>
</feature>